<gene>
    <name evidence="3" type="ORF">JBS370_LOCUS14597</name>
    <name evidence="2" type="ORF">ZHD862_LOCUS22900</name>
</gene>
<feature type="compositionally biased region" description="Low complexity" evidence="1">
    <location>
        <begin position="78"/>
        <end position="93"/>
    </location>
</feature>
<comment type="caution">
    <text evidence="2">The sequence shown here is derived from an EMBL/GenBank/DDBJ whole genome shotgun (WGS) entry which is preliminary data.</text>
</comment>
<proteinExistence type="predicted"/>
<evidence type="ECO:0008006" key="5">
    <source>
        <dbReference type="Google" id="ProtNLM"/>
    </source>
</evidence>
<feature type="compositionally biased region" description="Polar residues" evidence="1">
    <location>
        <begin position="21"/>
        <end position="43"/>
    </location>
</feature>
<feature type="compositionally biased region" description="Basic and acidic residues" evidence="1">
    <location>
        <begin position="95"/>
        <end position="110"/>
    </location>
</feature>
<feature type="compositionally biased region" description="Low complexity" evidence="1">
    <location>
        <begin position="52"/>
        <end position="61"/>
    </location>
</feature>
<dbReference type="EMBL" id="CAJNOT010001455">
    <property type="protein sequence ID" value="CAF1202133.1"/>
    <property type="molecule type" value="Genomic_DNA"/>
</dbReference>
<evidence type="ECO:0000256" key="1">
    <source>
        <dbReference type="SAM" id="MobiDB-lite"/>
    </source>
</evidence>
<feature type="compositionally biased region" description="Acidic residues" evidence="1">
    <location>
        <begin position="119"/>
        <end position="130"/>
    </location>
</feature>
<feature type="compositionally biased region" description="Polar residues" evidence="1">
    <location>
        <begin position="732"/>
        <end position="744"/>
    </location>
</feature>
<feature type="compositionally biased region" description="Polar residues" evidence="1">
    <location>
        <begin position="449"/>
        <end position="470"/>
    </location>
</feature>
<feature type="compositionally biased region" description="Polar residues" evidence="1">
    <location>
        <begin position="316"/>
        <end position="367"/>
    </location>
</feature>
<feature type="compositionally biased region" description="Basic and acidic residues" evidence="1">
    <location>
        <begin position="187"/>
        <end position="204"/>
    </location>
</feature>
<dbReference type="EMBL" id="CAJOBD010001328">
    <property type="protein sequence ID" value="CAF3788382.1"/>
    <property type="molecule type" value="Genomic_DNA"/>
</dbReference>
<evidence type="ECO:0000313" key="2">
    <source>
        <dbReference type="EMBL" id="CAF1202133.1"/>
    </source>
</evidence>
<evidence type="ECO:0000313" key="3">
    <source>
        <dbReference type="EMBL" id="CAF3788382.1"/>
    </source>
</evidence>
<feature type="compositionally biased region" description="Basic and acidic residues" evidence="1">
    <location>
        <begin position="297"/>
        <end position="309"/>
    </location>
</feature>
<sequence length="744" mass="86484">MRKNPSSDDDDDDDFDRPSPLLQTQRFTKSGTVGTKNFHTIQTKSKHNEGTNLNLNLNGVNDDNDKDSLNDSDDDTSTKTGRSSSSLTTSQSTPKPKERSFLKKDTEKPKVKPRHTGISDDDDDDDDDDNERNVFGKTKTEPSPRHQILSLREEEERNQSFMKTFTHEKKRQSPTDIFSTDRISVIQKDRTKFSNDHDNKKRIDSDDENLTNRQSKHKDFIKSRHSSTSSEQSQTQKPSSRSKGIIDQSDNDDDFSKKQSQRQTFKKEKQSSHDSVQDTDSNVIQHQLSSSRPGSASKKEIDSARRSSYCEDQDSVIPSTTTINQKPQSRPTSAKSNTTRQQTQSAIDMVTSANVPPTLDPLTSNNEALAAVLQPPPSPPPRSSARLPPRPKSNLNKTTTIGGIHKKQTFKIPSRYQEITSRVDTGRASTSTIDLTRSIERALQKELKSQTLPRPQSARTRKLSATNNHNRSQRRRSSSAYEHVQPRVNTNRSINFDELDTSKLRNDSSQTIKDAVYLEWLKNKEDKRKVEKEELKHWQEEKSKLVDKSTVERRIRQEAQKLERWRQEKEKEIIEKKRIENELKRKQEEQEKQKQKQKINDAKDGFEDWKTHKEEHLKEQIKERNDKKAEIEQRQEEKQKKVFEAEKAYEKWTNKKKEQTKKFNETHKHVRGDQLKKLRENEETKFLSAQEAYEKWLQDKDKYEIEEKLNTKRRNSLTNKQQQQVPFLPGGSQKNTGQIRHNVW</sequence>
<dbReference type="GO" id="GO:0090307">
    <property type="term" value="P:mitotic spindle assembly"/>
    <property type="evidence" value="ECO:0007669"/>
    <property type="project" value="TreeGrafter"/>
</dbReference>
<dbReference type="InterPro" id="IPR026106">
    <property type="entry name" value="MAP9"/>
</dbReference>
<dbReference type="PANTHER" id="PTHR14739">
    <property type="entry name" value="MICROTUBULE-ASSOCIATED PROTEIN 9"/>
    <property type="match status" value="1"/>
</dbReference>
<dbReference type="Proteomes" id="UP000663836">
    <property type="component" value="Unassembled WGS sequence"/>
</dbReference>
<accession>A0A814W9I4</accession>
<feature type="region of interest" description="Disordered" evidence="1">
    <location>
        <begin position="581"/>
        <end position="638"/>
    </location>
</feature>
<feature type="compositionally biased region" description="Acidic residues" evidence="1">
    <location>
        <begin position="62"/>
        <end position="75"/>
    </location>
</feature>
<feature type="compositionally biased region" description="Polar residues" evidence="1">
    <location>
        <begin position="716"/>
        <end position="725"/>
    </location>
</feature>
<feature type="region of interest" description="Disordered" evidence="1">
    <location>
        <begin position="711"/>
        <end position="744"/>
    </location>
</feature>
<feature type="region of interest" description="Disordered" evidence="1">
    <location>
        <begin position="656"/>
        <end position="675"/>
    </location>
</feature>
<feature type="compositionally biased region" description="Polar residues" evidence="1">
    <location>
        <begin position="278"/>
        <end position="294"/>
    </location>
</feature>
<evidence type="ECO:0000313" key="4">
    <source>
        <dbReference type="Proteomes" id="UP000663864"/>
    </source>
</evidence>
<organism evidence="2 4">
    <name type="scientific">Rotaria sordida</name>
    <dbReference type="NCBI Taxonomy" id="392033"/>
    <lineage>
        <taxon>Eukaryota</taxon>
        <taxon>Metazoa</taxon>
        <taxon>Spiralia</taxon>
        <taxon>Gnathifera</taxon>
        <taxon>Rotifera</taxon>
        <taxon>Eurotatoria</taxon>
        <taxon>Bdelloidea</taxon>
        <taxon>Philodinida</taxon>
        <taxon>Philodinidae</taxon>
        <taxon>Rotaria</taxon>
    </lineage>
</organism>
<feature type="region of interest" description="Disordered" evidence="1">
    <location>
        <begin position="445"/>
        <end position="494"/>
    </location>
</feature>
<dbReference type="PANTHER" id="PTHR14739:SF9">
    <property type="entry name" value="MICROTUBULE-ASSOCIATED PROTEIN 9"/>
    <property type="match status" value="1"/>
</dbReference>
<dbReference type="GO" id="GO:0000281">
    <property type="term" value="P:mitotic cytokinesis"/>
    <property type="evidence" value="ECO:0007669"/>
    <property type="project" value="InterPro"/>
</dbReference>
<reference evidence="2" key="1">
    <citation type="submission" date="2021-02" db="EMBL/GenBank/DDBJ databases">
        <authorList>
            <person name="Nowell W R."/>
        </authorList>
    </citation>
    <scope>NUCLEOTIDE SEQUENCE</scope>
</reference>
<protein>
    <recommendedName>
        <fullName evidence="5">Microtubule-associated protein 9</fullName>
    </recommendedName>
</protein>
<name>A0A814W9I4_9BILA</name>
<dbReference type="Proteomes" id="UP000663864">
    <property type="component" value="Unassembled WGS sequence"/>
</dbReference>
<dbReference type="AlphaFoldDB" id="A0A814W9I4"/>
<feature type="compositionally biased region" description="Basic and acidic residues" evidence="1">
    <location>
        <begin position="265"/>
        <end position="276"/>
    </location>
</feature>
<feature type="compositionally biased region" description="Basic and acidic residues" evidence="1">
    <location>
        <begin position="131"/>
        <end position="144"/>
    </location>
</feature>
<dbReference type="GO" id="GO:0008017">
    <property type="term" value="F:microtubule binding"/>
    <property type="evidence" value="ECO:0007669"/>
    <property type="project" value="TreeGrafter"/>
</dbReference>
<feature type="compositionally biased region" description="Low complexity" evidence="1">
    <location>
        <begin position="226"/>
        <end position="239"/>
    </location>
</feature>
<dbReference type="GO" id="GO:0000235">
    <property type="term" value="C:astral microtubule"/>
    <property type="evidence" value="ECO:0007669"/>
    <property type="project" value="TreeGrafter"/>
</dbReference>
<feature type="region of interest" description="Disordered" evidence="1">
    <location>
        <begin position="1"/>
        <end position="415"/>
    </location>
</feature>
<dbReference type="GO" id="GO:1902412">
    <property type="term" value="P:regulation of mitotic cytokinesis"/>
    <property type="evidence" value="ECO:0007669"/>
    <property type="project" value="TreeGrafter"/>
</dbReference>